<evidence type="ECO:0000259" key="1">
    <source>
        <dbReference type="PROSITE" id="PS50104"/>
    </source>
</evidence>
<protein>
    <submittedName>
        <fullName evidence="2">Toll/interleukin-1 receptor domain-containing protein</fullName>
    </submittedName>
</protein>
<dbReference type="Proteomes" id="UP001209074">
    <property type="component" value="Unassembled WGS sequence"/>
</dbReference>
<gene>
    <name evidence="2" type="ORF">ONT05_11930</name>
</gene>
<comment type="caution">
    <text evidence="2">The sequence shown here is derived from an EMBL/GenBank/DDBJ whole genome shotgun (WGS) entry which is preliminary data.</text>
</comment>
<sequence>MIYSSYQILILGKLSKLSSCMQSCIEKAFHDIQLSKDSYKIIRSKEFKINTLGVNPTVALYFTSENKTLDLEVLSQLKEKAVVIIPIVDSFDNAVFLLPDCLKEINAACIASENDTDGQTEVTNLVLSNLGLLTRERNIFISYKRMDCQDLANQLYDKFLHAGYNVFLDTESLSAGVVFQESLRHRLADSFALVLLNSEHFFDTDSKWTLEEYMLAQNLKIGICSVLLPGINIRRELNFSDFLRLESTDFTDDTNKYLKNSKIDEIVLYIKSIYARLYESRKQALVNSFTESLRKQRIVFVQQTDGTLFISTPKLSCKVIPLIGIPKSWDYYVTDIKRHNNKDIPVYLLYNNQCILDEWLKHLAWLEEKSGVHSININDSLIWIQKNL</sequence>
<feature type="domain" description="TIR" evidence="1">
    <location>
        <begin position="135"/>
        <end position="270"/>
    </location>
</feature>
<evidence type="ECO:0000313" key="2">
    <source>
        <dbReference type="EMBL" id="MCW4094247.1"/>
    </source>
</evidence>
<dbReference type="Gene3D" id="3.40.50.10140">
    <property type="entry name" value="Toll/interleukin-1 receptor homology (TIR) domain"/>
    <property type="match status" value="1"/>
</dbReference>
<dbReference type="GO" id="GO:0007165">
    <property type="term" value="P:signal transduction"/>
    <property type="evidence" value="ECO:0007669"/>
    <property type="project" value="InterPro"/>
</dbReference>
<accession>A0AAW5U037</accession>
<dbReference type="EMBL" id="JAPDUS010000024">
    <property type="protein sequence ID" value="MCW4094247.1"/>
    <property type="molecule type" value="Genomic_DNA"/>
</dbReference>
<dbReference type="RefSeq" id="WP_264960450.1">
    <property type="nucleotide sequence ID" value="NZ_JAPDUQ010000007.1"/>
</dbReference>
<dbReference type="SUPFAM" id="SSF52200">
    <property type="entry name" value="Toll/Interleukin receptor TIR domain"/>
    <property type="match status" value="1"/>
</dbReference>
<dbReference type="AlphaFoldDB" id="A0AAW5U037"/>
<dbReference type="Pfam" id="PF13676">
    <property type="entry name" value="TIR_2"/>
    <property type="match status" value="1"/>
</dbReference>
<reference evidence="2" key="1">
    <citation type="submission" date="2022-11" db="EMBL/GenBank/DDBJ databases">
        <title>Genomic repertoires linked with pathogenic potency of arthritogenic Prevotella copri isolated from the gut of rheumatoid arthritis patients.</title>
        <authorList>
            <person name="Nii T."/>
            <person name="Maeda Y."/>
            <person name="Motooka D."/>
            <person name="Naito M."/>
            <person name="Matsumoto Y."/>
            <person name="Ogawa T."/>
            <person name="Oguro-Igashira E."/>
            <person name="Kishikawa T."/>
            <person name="Yamashita M."/>
            <person name="Koizumi S."/>
            <person name="Kurakawa T."/>
            <person name="Okumura R."/>
            <person name="Kayama H."/>
            <person name="Murakami M."/>
            <person name="Sakaguchi T."/>
            <person name="Das B."/>
            <person name="Nakamura S."/>
            <person name="Okada Y."/>
            <person name="Kumanogoh A."/>
            <person name="Takeda K."/>
        </authorList>
    </citation>
    <scope>NUCLEOTIDE SEQUENCE</scope>
    <source>
        <strain evidence="2">N016-13</strain>
    </source>
</reference>
<organism evidence="2 3">
    <name type="scientific">Segatella copri</name>
    <dbReference type="NCBI Taxonomy" id="165179"/>
    <lineage>
        <taxon>Bacteria</taxon>
        <taxon>Pseudomonadati</taxon>
        <taxon>Bacteroidota</taxon>
        <taxon>Bacteroidia</taxon>
        <taxon>Bacteroidales</taxon>
        <taxon>Prevotellaceae</taxon>
        <taxon>Segatella</taxon>
    </lineage>
</organism>
<dbReference type="PROSITE" id="PS50104">
    <property type="entry name" value="TIR"/>
    <property type="match status" value="1"/>
</dbReference>
<dbReference type="InterPro" id="IPR000157">
    <property type="entry name" value="TIR_dom"/>
</dbReference>
<keyword evidence="2" id="KW-0675">Receptor</keyword>
<name>A0AAW5U037_9BACT</name>
<proteinExistence type="predicted"/>
<evidence type="ECO:0000313" key="3">
    <source>
        <dbReference type="Proteomes" id="UP001209074"/>
    </source>
</evidence>
<dbReference type="InterPro" id="IPR035897">
    <property type="entry name" value="Toll_tir_struct_dom_sf"/>
</dbReference>